<name>A0A9Q1HK67_HOLLE</name>
<proteinExistence type="predicted"/>
<accession>A0A9Q1HK67</accession>
<comment type="caution">
    <text evidence="2">The sequence shown here is derived from an EMBL/GenBank/DDBJ whole genome shotgun (WGS) entry which is preliminary data.</text>
</comment>
<evidence type="ECO:0000313" key="2">
    <source>
        <dbReference type="EMBL" id="KAJ8048058.1"/>
    </source>
</evidence>
<dbReference type="OrthoDB" id="10050996at2759"/>
<keyword evidence="1" id="KW-0175">Coiled coil</keyword>
<gene>
    <name evidence="2" type="ORF">HOLleu_00224</name>
</gene>
<organism evidence="2 3">
    <name type="scientific">Holothuria leucospilota</name>
    <name type="common">Black long sea cucumber</name>
    <name type="synonym">Mertensiothuria leucospilota</name>
    <dbReference type="NCBI Taxonomy" id="206669"/>
    <lineage>
        <taxon>Eukaryota</taxon>
        <taxon>Metazoa</taxon>
        <taxon>Echinodermata</taxon>
        <taxon>Eleutherozoa</taxon>
        <taxon>Echinozoa</taxon>
        <taxon>Holothuroidea</taxon>
        <taxon>Aspidochirotacea</taxon>
        <taxon>Aspidochirotida</taxon>
        <taxon>Holothuriidae</taxon>
        <taxon>Holothuria</taxon>
    </lineage>
</organism>
<sequence>MDETPTKGTTTDAFMNTVTAFANANKLDEEASTLDEGADVLIEHLATIQDEENAEIYHTIQQHLEERDKLKENIEHLMYDMIQRTRSLCPRLVPEAEAIALKYKTLFRMFAVCHRQYNTAECLTDVDIHSLREDHDIIYF</sequence>
<keyword evidence="3" id="KW-1185">Reference proteome</keyword>
<evidence type="ECO:0000256" key="1">
    <source>
        <dbReference type="SAM" id="Coils"/>
    </source>
</evidence>
<dbReference type="Proteomes" id="UP001152320">
    <property type="component" value="Chromosome 1"/>
</dbReference>
<feature type="coiled-coil region" evidence="1">
    <location>
        <begin position="53"/>
        <end position="80"/>
    </location>
</feature>
<dbReference type="AlphaFoldDB" id="A0A9Q1HK67"/>
<dbReference type="EMBL" id="JAIZAY010000001">
    <property type="protein sequence ID" value="KAJ8048058.1"/>
    <property type="molecule type" value="Genomic_DNA"/>
</dbReference>
<reference evidence="2" key="1">
    <citation type="submission" date="2021-10" db="EMBL/GenBank/DDBJ databases">
        <title>Tropical sea cucumber genome reveals ecological adaptation and Cuvierian tubules defense mechanism.</title>
        <authorList>
            <person name="Chen T."/>
        </authorList>
    </citation>
    <scope>NUCLEOTIDE SEQUENCE</scope>
    <source>
        <strain evidence="2">Nanhai2018</strain>
        <tissue evidence="2">Muscle</tissue>
    </source>
</reference>
<protein>
    <submittedName>
        <fullName evidence="2">Uncharacterized protein</fullName>
    </submittedName>
</protein>
<evidence type="ECO:0000313" key="3">
    <source>
        <dbReference type="Proteomes" id="UP001152320"/>
    </source>
</evidence>